<feature type="transmembrane region" description="Helical" evidence="7">
    <location>
        <begin position="105"/>
        <end position="123"/>
    </location>
</feature>
<feature type="transmembrane region" description="Helical" evidence="7">
    <location>
        <begin position="316"/>
        <end position="340"/>
    </location>
</feature>
<dbReference type="CDD" id="cd06173">
    <property type="entry name" value="MFS_MefA_like"/>
    <property type="match status" value="1"/>
</dbReference>
<keyword evidence="4 7" id="KW-0812">Transmembrane</keyword>
<feature type="transmembrane region" description="Helical" evidence="7">
    <location>
        <begin position="380"/>
        <end position="399"/>
    </location>
</feature>
<organism evidence="9 10">
    <name type="scientific">Oryzomonas japonica</name>
    <dbReference type="NCBI Taxonomy" id="2603858"/>
    <lineage>
        <taxon>Bacteria</taxon>
        <taxon>Pseudomonadati</taxon>
        <taxon>Thermodesulfobacteriota</taxon>
        <taxon>Desulfuromonadia</taxon>
        <taxon>Geobacterales</taxon>
        <taxon>Geobacteraceae</taxon>
        <taxon>Oryzomonas</taxon>
    </lineage>
</organism>
<feature type="transmembrane region" description="Helical" evidence="7">
    <location>
        <begin position="352"/>
        <end position="374"/>
    </location>
</feature>
<dbReference type="SUPFAM" id="SSF103473">
    <property type="entry name" value="MFS general substrate transporter"/>
    <property type="match status" value="1"/>
</dbReference>
<dbReference type="PROSITE" id="PS50850">
    <property type="entry name" value="MFS"/>
    <property type="match status" value="1"/>
</dbReference>
<evidence type="ECO:0000256" key="4">
    <source>
        <dbReference type="ARBA" id="ARBA00022692"/>
    </source>
</evidence>
<gene>
    <name evidence="9" type="ORF">F6V25_02175</name>
</gene>
<evidence type="ECO:0000256" key="3">
    <source>
        <dbReference type="ARBA" id="ARBA00022475"/>
    </source>
</evidence>
<evidence type="ECO:0000259" key="8">
    <source>
        <dbReference type="PROSITE" id="PS50850"/>
    </source>
</evidence>
<dbReference type="Proteomes" id="UP000420562">
    <property type="component" value="Unassembled WGS sequence"/>
</dbReference>
<accession>A0A7J4ZVA6</accession>
<dbReference type="GO" id="GO:0005886">
    <property type="term" value="C:plasma membrane"/>
    <property type="evidence" value="ECO:0007669"/>
    <property type="project" value="UniProtKB-SubCell"/>
</dbReference>
<dbReference type="Gene3D" id="1.20.1250.20">
    <property type="entry name" value="MFS general substrate transporter like domains"/>
    <property type="match status" value="1"/>
</dbReference>
<evidence type="ECO:0000313" key="10">
    <source>
        <dbReference type="Proteomes" id="UP000420562"/>
    </source>
</evidence>
<dbReference type="AlphaFoldDB" id="A0A7J4ZVA6"/>
<feature type="transmembrane region" description="Helical" evidence="7">
    <location>
        <begin position="294"/>
        <end position="310"/>
    </location>
</feature>
<dbReference type="PANTHER" id="PTHR23513">
    <property type="entry name" value="INTEGRAL MEMBRANE EFFLUX PROTEIN-RELATED"/>
    <property type="match status" value="1"/>
</dbReference>
<feature type="transmembrane region" description="Helical" evidence="7">
    <location>
        <begin position="228"/>
        <end position="252"/>
    </location>
</feature>
<keyword evidence="10" id="KW-1185">Reference proteome</keyword>
<feature type="transmembrane region" description="Helical" evidence="7">
    <location>
        <begin position="81"/>
        <end position="99"/>
    </location>
</feature>
<keyword evidence="3" id="KW-1003">Cell membrane</keyword>
<feature type="transmembrane region" description="Helical" evidence="7">
    <location>
        <begin position="264"/>
        <end position="282"/>
    </location>
</feature>
<evidence type="ECO:0000313" key="9">
    <source>
        <dbReference type="EMBL" id="KAB0667527.1"/>
    </source>
</evidence>
<sequence length="406" mass="42923">MMGRPACLTILEERNVRLYLGGQLVSLSGTWMQSVAQGWLIYSLTHSPFWLALSAVALTAPVSLLALMGGAQADRGDRRRLLIITQAVALLPALLLGLLTQNGMITAPWIVVLSLITGTVNAFDLPARQALWGRLVQPECLLSALSLNAVVFNATRIMGPLLAGSIIAAWGTATCFYLNAASFMVGIGTLLAMEHAADTPPAKTKGTRNSYRDELYDGLRYVAAEKDIARIIVLVAILSVFGIPFVPLLPFFADGILHVGPQGLGMLGSSSGAGALAAAVVIALRGELPHKGRLLVAAGLVFAVCLLVFARSQAYFASMLALLFIGAGIVILLALTSCLLQRRCPDVLRGRVMGIYTLVLIGMAPFGHFLMGLLTTTVGAARALSVCSTICLTAVLVMARPISRMV</sequence>
<keyword evidence="5 7" id="KW-1133">Transmembrane helix</keyword>
<dbReference type="InterPro" id="IPR036259">
    <property type="entry name" value="MFS_trans_sf"/>
</dbReference>
<dbReference type="PANTHER" id="PTHR23513:SF11">
    <property type="entry name" value="STAPHYLOFERRIN A TRANSPORTER"/>
    <property type="match status" value="1"/>
</dbReference>
<name>A0A7J4ZVA6_9BACT</name>
<keyword evidence="6 7" id="KW-0472">Membrane</keyword>
<evidence type="ECO:0000256" key="6">
    <source>
        <dbReference type="ARBA" id="ARBA00023136"/>
    </source>
</evidence>
<dbReference type="Pfam" id="PF05977">
    <property type="entry name" value="MFS_3"/>
    <property type="match status" value="1"/>
</dbReference>
<dbReference type="InterPro" id="IPR020846">
    <property type="entry name" value="MFS_dom"/>
</dbReference>
<feature type="transmembrane region" description="Helical" evidence="7">
    <location>
        <begin position="135"/>
        <end position="155"/>
    </location>
</feature>
<evidence type="ECO:0000256" key="2">
    <source>
        <dbReference type="ARBA" id="ARBA00022448"/>
    </source>
</evidence>
<keyword evidence="2" id="KW-0813">Transport</keyword>
<protein>
    <submittedName>
        <fullName evidence="9">MFS transporter</fullName>
    </submittedName>
</protein>
<evidence type="ECO:0000256" key="1">
    <source>
        <dbReference type="ARBA" id="ARBA00004651"/>
    </source>
</evidence>
<feature type="transmembrane region" description="Helical" evidence="7">
    <location>
        <begin position="167"/>
        <end position="193"/>
    </location>
</feature>
<evidence type="ECO:0000256" key="7">
    <source>
        <dbReference type="SAM" id="Phobius"/>
    </source>
</evidence>
<evidence type="ECO:0000256" key="5">
    <source>
        <dbReference type="ARBA" id="ARBA00022989"/>
    </source>
</evidence>
<dbReference type="InterPro" id="IPR010290">
    <property type="entry name" value="TM_effector"/>
</dbReference>
<proteinExistence type="predicted"/>
<feature type="transmembrane region" description="Helical" evidence="7">
    <location>
        <begin position="48"/>
        <end position="69"/>
    </location>
</feature>
<comment type="subcellular location">
    <subcellularLocation>
        <location evidence="1">Cell membrane</location>
        <topology evidence="1">Multi-pass membrane protein</topology>
    </subcellularLocation>
</comment>
<feature type="transmembrane region" description="Helical" evidence="7">
    <location>
        <begin position="20"/>
        <end position="42"/>
    </location>
</feature>
<dbReference type="EMBL" id="VZQZ01000001">
    <property type="protein sequence ID" value="KAB0667527.1"/>
    <property type="molecule type" value="Genomic_DNA"/>
</dbReference>
<comment type="caution">
    <text evidence="9">The sequence shown here is derived from an EMBL/GenBank/DDBJ whole genome shotgun (WGS) entry which is preliminary data.</text>
</comment>
<reference evidence="9 10" key="1">
    <citation type="submission" date="2019-09" db="EMBL/GenBank/DDBJ databases">
        <title>Geobacter sp. Red96, a novel strain isolated from paddy soil.</title>
        <authorList>
            <person name="Xu Z."/>
            <person name="Masuda Y."/>
            <person name="Itoh H."/>
            <person name="Senoo K."/>
        </authorList>
    </citation>
    <scope>NUCLEOTIDE SEQUENCE [LARGE SCALE GENOMIC DNA]</scope>
    <source>
        <strain evidence="9 10">Red96</strain>
    </source>
</reference>
<dbReference type="GO" id="GO:0022857">
    <property type="term" value="F:transmembrane transporter activity"/>
    <property type="evidence" value="ECO:0007669"/>
    <property type="project" value="InterPro"/>
</dbReference>
<dbReference type="RefSeq" id="WP_151126800.1">
    <property type="nucleotide sequence ID" value="NZ_VZQZ01000001.1"/>
</dbReference>
<feature type="domain" description="Major facilitator superfamily (MFS) profile" evidence="8">
    <location>
        <begin position="14"/>
        <end position="406"/>
    </location>
</feature>